<keyword evidence="5" id="KW-0325">Glycoprotein</keyword>
<dbReference type="GO" id="GO:0004185">
    <property type="term" value="F:serine-type carboxypeptidase activity"/>
    <property type="evidence" value="ECO:0007669"/>
    <property type="project" value="InterPro"/>
</dbReference>
<evidence type="ECO:0000256" key="1">
    <source>
        <dbReference type="ARBA" id="ARBA00009431"/>
    </source>
</evidence>
<dbReference type="EMBL" id="CAJVRC010000843">
    <property type="protein sequence ID" value="CAG8890768.1"/>
    <property type="molecule type" value="Genomic_DNA"/>
</dbReference>
<keyword evidence="3" id="KW-0645">Protease</keyword>
<accession>A0A9W4P2K1</accession>
<keyword evidence="4" id="KW-0378">Hydrolase</keyword>
<sequence>MLLQGIFEEYFTYPASGVQPPKEIDYSECDIYNMIYYEAFNLNLCWSPYKITQTCLLLWDVLGFPIDLACQPGPATYCNRTDVKMALHVPQDIDWELCSVDSVFHFLLRLIEANNRVLISNGDWDYLIITNGTLLAIQNMSWNGELGFQTRLTTPINIDMPDLQYAAVFDAQEGYGDFDGPQGLMGVQLYEHGLIRGNVPSGHRLPQDEGRMAYPHV</sequence>
<proteinExistence type="inferred from homology"/>
<evidence type="ECO:0000256" key="5">
    <source>
        <dbReference type="ARBA" id="ARBA00023180"/>
    </source>
</evidence>
<dbReference type="OrthoDB" id="4253149at2759"/>
<organism evidence="6 7">
    <name type="scientific">Penicillium egyptiacum</name>
    <dbReference type="NCBI Taxonomy" id="1303716"/>
    <lineage>
        <taxon>Eukaryota</taxon>
        <taxon>Fungi</taxon>
        <taxon>Dikarya</taxon>
        <taxon>Ascomycota</taxon>
        <taxon>Pezizomycotina</taxon>
        <taxon>Eurotiomycetes</taxon>
        <taxon>Eurotiomycetidae</taxon>
        <taxon>Eurotiales</taxon>
        <taxon>Aspergillaceae</taxon>
        <taxon>Penicillium</taxon>
    </lineage>
</organism>
<dbReference type="Gene3D" id="3.40.50.1820">
    <property type="entry name" value="alpha/beta hydrolase"/>
    <property type="match status" value="1"/>
</dbReference>
<dbReference type="SUPFAM" id="SSF53474">
    <property type="entry name" value="alpha/beta-Hydrolases"/>
    <property type="match status" value="1"/>
</dbReference>
<name>A0A9W4P2K1_9EURO</name>
<reference evidence="6" key="1">
    <citation type="submission" date="2021-07" db="EMBL/GenBank/DDBJ databases">
        <authorList>
            <person name="Branca A.L. A."/>
        </authorList>
    </citation>
    <scope>NUCLEOTIDE SEQUENCE</scope>
</reference>
<evidence type="ECO:0000313" key="6">
    <source>
        <dbReference type="EMBL" id="CAG8890768.1"/>
    </source>
</evidence>
<evidence type="ECO:0000256" key="4">
    <source>
        <dbReference type="ARBA" id="ARBA00022801"/>
    </source>
</evidence>
<comment type="caution">
    <text evidence="6">The sequence shown here is derived from an EMBL/GenBank/DDBJ whole genome shotgun (WGS) entry which is preliminary data.</text>
</comment>
<gene>
    <name evidence="6" type="ORF">PEGY_LOCUS2484</name>
</gene>
<dbReference type="GO" id="GO:0072330">
    <property type="term" value="P:monocarboxylic acid biosynthetic process"/>
    <property type="evidence" value="ECO:0007669"/>
    <property type="project" value="UniProtKB-ARBA"/>
</dbReference>
<dbReference type="GO" id="GO:0017000">
    <property type="term" value="P:antibiotic biosynthetic process"/>
    <property type="evidence" value="ECO:0007669"/>
    <property type="project" value="UniProtKB-ARBA"/>
</dbReference>
<dbReference type="AlphaFoldDB" id="A0A9W4P2K1"/>
<dbReference type="InterPro" id="IPR001563">
    <property type="entry name" value="Peptidase_S10"/>
</dbReference>
<evidence type="ECO:0000256" key="2">
    <source>
        <dbReference type="ARBA" id="ARBA00022645"/>
    </source>
</evidence>
<dbReference type="InterPro" id="IPR029058">
    <property type="entry name" value="AB_hydrolase_fold"/>
</dbReference>
<dbReference type="GO" id="GO:0006508">
    <property type="term" value="P:proteolysis"/>
    <property type="evidence" value="ECO:0007669"/>
    <property type="project" value="UniProtKB-KW"/>
</dbReference>
<protein>
    <submittedName>
        <fullName evidence="6">Uncharacterized protein</fullName>
    </submittedName>
</protein>
<dbReference type="Proteomes" id="UP001154252">
    <property type="component" value="Unassembled WGS sequence"/>
</dbReference>
<keyword evidence="2" id="KW-0121">Carboxypeptidase</keyword>
<evidence type="ECO:0000313" key="7">
    <source>
        <dbReference type="Proteomes" id="UP001154252"/>
    </source>
</evidence>
<evidence type="ECO:0000256" key="3">
    <source>
        <dbReference type="ARBA" id="ARBA00022670"/>
    </source>
</evidence>
<dbReference type="Pfam" id="PF00450">
    <property type="entry name" value="Peptidase_S10"/>
    <property type="match status" value="1"/>
</dbReference>
<comment type="similarity">
    <text evidence="1">Belongs to the peptidase S10 family.</text>
</comment>
<keyword evidence="7" id="KW-1185">Reference proteome</keyword>